<dbReference type="KEGG" id="bgp:BGL_1c07570"/>
<dbReference type="PROSITE" id="PS51257">
    <property type="entry name" value="PROKAR_LIPOPROTEIN"/>
    <property type="match status" value="1"/>
</dbReference>
<proteinExistence type="predicted"/>
<keyword evidence="1" id="KW-0732">Signal</keyword>
<sequence>MTLSRTRGRRRLALAALAALGVSVSLAACGATPTFPFIPNHYTFSKSDVQRAVARKFPYQHTVSQVFEVALANPAVGMLPEQNRIAVQLDARFASPFLREPVSGTFTVSAQLAYDPASLSVVLRAPAVDSVNLDGDAQAYTAQVGQAAGLLATQLLTNYPIYTFKPEQLQFAGVSYEPGTITILTNGIRVEIVEK</sequence>
<reference evidence="3" key="1">
    <citation type="submission" date="2011-03" db="EMBL/GenBank/DDBJ databases">
        <authorList>
            <person name="Voget S."/>
            <person name="Streit W.R."/>
            <person name="Jaeger K.E."/>
            <person name="Daniel R."/>
        </authorList>
    </citation>
    <scope>NUCLEOTIDE SEQUENCE [LARGE SCALE GENOMIC DNA]</scope>
    <source>
        <strain evidence="3">PG1</strain>
    </source>
</reference>
<feature type="chain" id="PRO_5002124430" description="DUF1439 domain-containing protein" evidence="1">
    <location>
        <begin position="28"/>
        <end position="195"/>
    </location>
</feature>
<evidence type="ECO:0000256" key="1">
    <source>
        <dbReference type="SAM" id="SignalP"/>
    </source>
</evidence>
<accession>A0A0B6RIZ6</accession>
<dbReference type="RefSeq" id="WP_042624049.1">
    <property type="nucleotide sequence ID" value="NZ_CP002580.1"/>
</dbReference>
<organism evidence="2 3">
    <name type="scientific">Burkholderia plantarii</name>
    <dbReference type="NCBI Taxonomy" id="41899"/>
    <lineage>
        <taxon>Bacteria</taxon>
        <taxon>Pseudomonadati</taxon>
        <taxon>Pseudomonadota</taxon>
        <taxon>Betaproteobacteria</taxon>
        <taxon>Burkholderiales</taxon>
        <taxon>Burkholderiaceae</taxon>
        <taxon>Burkholderia</taxon>
    </lineage>
</organism>
<dbReference type="Pfam" id="PF07273">
    <property type="entry name" value="DUF1439"/>
    <property type="match status" value="1"/>
</dbReference>
<dbReference type="OrthoDB" id="8535650at2"/>
<gene>
    <name evidence="2" type="ORF">BGL_1c07570</name>
</gene>
<reference evidence="2 3" key="2">
    <citation type="journal article" date="2016" name="Appl. Microbiol. Biotechnol.">
        <title>Mutations improving production and secretion of extracellular lipase by Burkholderia glumae PG1.</title>
        <authorList>
            <person name="Knapp A."/>
            <person name="Voget S."/>
            <person name="Gao R."/>
            <person name="Zaburannyi N."/>
            <person name="Krysciak D."/>
            <person name="Breuer M."/>
            <person name="Hauer B."/>
            <person name="Streit W.R."/>
            <person name="Muller R."/>
            <person name="Daniel R."/>
            <person name="Jaeger K.E."/>
        </authorList>
    </citation>
    <scope>NUCLEOTIDE SEQUENCE [LARGE SCALE GENOMIC DNA]</scope>
    <source>
        <strain evidence="2 3">PG1</strain>
    </source>
</reference>
<dbReference type="EMBL" id="CP002580">
    <property type="protein sequence ID" value="AJK45292.1"/>
    <property type="molecule type" value="Genomic_DNA"/>
</dbReference>
<keyword evidence="3" id="KW-1185">Reference proteome</keyword>
<dbReference type="Proteomes" id="UP000031838">
    <property type="component" value="Chromosome 1"/>
</dbReference>
<evidence type="ECO:0000313" key="2">
    <source>
        <dbReference type="EMBL" id="AJK45292.1"/>
    </source>
</evidence>
<evidence type="ECO:0008006" key="4">
    <source>
        <dbReference type="Google" id="ProtNLM"/>
    </source>
</evidence>
<name>A0A0B6RIZ6_BURPL</name>
<feature type="signal peptide" evidence="1">
    <location>
        <begin position="1"/>
        <end position="27"/>
    </location>
</feature>
<dbReference type="HOGENOM" id="CLU_119404_0_0_4"/>
<dbReference type="InterPro" id="IPR010835">
    <property type="entry name" value="DUF1439"/>
</dbReference>
<dbReference type="Gene3D" id="3.15.10.40">
    <property type="entry name" value="Uncharacterised protein PF07273, DUF1439"/>
    <property type="match status" value="1"/>
</dbReference>
<protein>
    <recommendedName>
        <fullName evidence="4">DUF1439 domain-containing protein</fullName>
    </recommendedName>
</protein>
<dbReference type="AlphaFoldDB" id="A0A0B6RIZ6"/>
<evidence type="ECO:0000313" key="3">
    <source>
        <dbReference type="Proteomes" id="UP000031838"/>
    </source>
</evidence>